<dbReference type="GO" id="GO:0009245">
    <property type="term" value="P:lipid A biosynthetic process"/>
    <property type="evidence" value="ECO:0007669"/>
    <property type="project" value="UniProtKB-UniRule"/>
</dbReference>
<dbReference type="GO" id="GO:0008780">
    <property type="term" value="F:acyl-[acyl-carrier-protein]-UDP-N-acetylglucosamine O-acyltransferase activity"/>
    <property type="evidence" value="ECO:0007669"/>
    <property type="project" value="UniProtKB-UniRule"/>
</dbReference>
<evidence type="ECO:0000256" key="2">
    <source>
        <dbReference type="ARBA" id="ARBA00022516"/>
    </source>
</evidence>
<dbReference type="PANTHER" id="PTHR43480:SF1">
    <property type="entry name" value="ACYL-[ACYL-CARRIER-PROTEIN]--UDP-N-ACETYLGLUCOSAMINE O-ACYLTRANSFERASE, MITOCHONDRIAL-RELATED"/>
    <property type="match status" value="1"/>
</dbReference>
<dbReference type="InterPro" id="IPR010137">
    <property type="entry name" value="Lipid_A_LpxA"/>
</dbReference>
<dbReference type="SUPFAM" id="SSF51161">
    <property type="entry name" value="Trimeric LpxA-like enzymes"/>
    <property type="match status" value="1"/>
</dbReference>
<dbReference type="Pfam" id="PF13720">
    <property type="entry name" value="Acetyltransf_11"/>
    <property type="match status" value="1"/>
</dbReference>
<dbReference type="Proteomes" id="UP000485484">
    <property type="component" value="Unassembled WGS sequence"/>
</dbReference>
<comment type="similarity">
    <text evidence="8">Belongs to the transferase hexapeptide repeat family. LpxA subfamily.</text>
</comment>
<evidence type="ECO:0000256" key="3">
    <source>
        <dbReference type="ARBA" id="ARBA00022556"/>
    </source>
</evidence>
<dbReference type="NCBIfam" id="TIGR01852">
    <property type="entry name" value="lipid_A_lpxA"/>
    <property type="match status" value="1"/>
</dbReference>
<dbReference type="Pfam" id="PF00132">
    <property type="entry name" value="Hexapep"/>
    <property type="match status" value="2"/>
</dbReference>
<protein>
    <recommendedName>
        <fullName evidence="8">Acyl-[acyl-carrier-protein]--UDP-N-acetylglucosamine O-acyltransferase</fullName>
        <shortName evidence="8">UDP-N-acetylglucosamine acyltransferase</shortName>
        <ecNumber evidence="8">2.3.1.129</ecNumber>
    </recommendedName>
</protein>
<evidence type="ECO:0000256" key="1">
    <source>
        <dbReference type="ARBA" id="ARBA00022490"/>
    </source>
</evidence>
<evidence type="ECO:0000313" key="10">
    <source>
        <dbReference type="EMBL" id="OPZ93223.1"/>
    </source>
</evidence>
<proteinExistence type="inferred from homology"/>
<comment type="caution">
    <text evidence="10">The sequence shown here is derived from an EMBL/GenBank/DDBJ whole genome shotgun (WGS) entry which is preliminary data.</text>
</comment>
<evidence type="ECO:0000256" key="6">
    <source>
        <dbReference type="ARBA" id="ARBA00023098"/>
    </source>
</evidence>
<dbReference type="InterPro" id="IPR001451">
    <property type="entry name" value="Hexapep"/>
</dbReference>
<comment type="subcellular location">
    <subcellularLocation>
        <location evidence="8">Cytoplasm</location>
    </subcellularLocation>
</comment>
<comment type="pathway">
    <text evidence="8">Glycolipid biosynthesis; lipid IV(A) biosynthesis; lipid IV(A) from (3R)-3-hydroxytetradecanoyl-[acyl-carrier-protein] and UDP-N-acetyl-alpha-D-glucosamine: step 1/6.</text>
</comment>
<keyword evidence="3 8" id="KW-0441">Lipid A biosynthesis</keyword>
<comment type="subunit">
    <text evidence="8">Homotrimer.</text>
</comment>
<dbReference type="InterPro" id="IPR018357">
    <property type="entry name" value="Hexapep_transf_CS"/>
</dbReference>
<dbReference type="PIRSF" id="PIRSF000456">
    <property type="entry name" value="UDP-GlcNAc_acltr"/>
    <property type="match status" value="1"/>
</dbReference>
<dbReference type="UniPathway" id="UPA00359">
    <property type="reaction ID" value="UER00477"/>
</dbReference>
<dbReference type="GO" id="GO:0016020">
    <property type="term" value="C:membrane"/>
    <property type="evidence" value="ECO:0007669"/>
    <property type="project" value="GOC"/>
</dbReference>
<dbReference type="InterPro" id="IPR037157">
    <property type="entry name" value="Acetyltransf_C_sf"/>
</dbReference>
<accession>A0A1V5MJ12</accession>
<sequence>MNIHPMASVAPEAKLGRSVLIGPGAVIDGQVEIGDGTTVGPHAVITGHTTVGRDCYIYTGAVIGSPPQDLKYRGERSYLRIGDRNRIREYVTINPATENDQATIIGSDNLIMAYCHIAHNCQVGSHTVLANNATLAGHVTVEDHAILGGLTAVHQFCRIGAYAMVGGYSKVIKDIPPYCLADGYPARIYRLNRVGLKRHDFSPETLATLERAYRLLVRSGLNLSQAIQHIRDELPPLPEIVRLLEFINGSRRGLALSRRSRYR</sequence>
<dbReference type="NCBIfam" id="NF003657">
    <property type="entry name" value="PRK05289.1"/>
    <property type="match status" value="1"/>
</dbReference>
<evidence type="ECO:0000256" key="8">
    <source>
        <dbReference type="HAMAP-Rule" id="MF_00387"/>
    </source>
</evidence>
<dbReference type="CDD" id="cd03351">
    <property type="entry name" value="LbH_UDP-GlcNAc_AT"/>
    <property type="match status" value="1"/>
</dbReference>
<dbReference type="PROSITE" id="PS00101">
    <property type="entry name" value="HEXAPEP_TRANSFERASES"/>
    <property type="match status" value="1"/>
</dbReference>
<keyword evidence="6 8" id="KW-0443">Lipid metabolism</keyword>
<evidence type="ECO:0000256" key="4">
    <source>
        <dbReference type="ARBA" id="ARBA00022679"/>
    </source>
</evidence>
<dbReference type="GO" id="GO:0005737">
    <property type="term" value="C:cytoplasm"/>
    <property type="evidence" value="ECO:0007669"/>
    <property type="project" value="UniProtKB-SubCell"/>
</dbReference>
<keyword evidence="2 8" id="KW-0444">Lipid biosynthesis</keyword>
<name>A0A1V5MJ12_UNCT6</name>
<feature type="domain" description="UDP N-acetylglucosamine O-acyltransferase C-terminal" evidence="9">
    <location>
        <begin position="174"/>
        <end position="254"/>
    </location>
</feature>
<dbReference type="PANTHER" id="PTHR43480">
    <property type="entry name" value="ACYL-[ACYL-CARRIER-PROTEIN]--UDP-N-ACETYLGLUCOSAMINE O-ACYLTRANSFERASE"/>
    <property type="match status" value="1"/>
</dbReference>
<reference evidence="10" key="1">
    <citation type="submission" date="2017-02" db="EMBL/GenBank/DDBJ databases">
        <title>Delving into the versatile metabolic prowess of the omnipresent phylum Bacteroidetes.</title>
        <authorList>
            <person name="Nobu M.K."/>
            <person name="Mei R."/>
            <person name="Narihiro T."/>
            <person name="Kuroda K."/>
            <person name="Liu W.-T."/>
        </authorList>
    </citation>
    <scope>NUCLEOTIDE SEQUENCE</scope>
    <source>
        <strain evidence="10">ADurb.Bin417</strain>
    </source>
</reference>
<organism evidence="10">
    <name type="scientific">candidate division TA06 bacterium ADurb.Bin417</name>
    <dbReference type="NCBI Taxonomy" id="1852828"/>
    <lineage>
        <taxon>Bacteria</taxon>
        <taxon>Bacteria division TA06</taxon>
    </lineage>
</organism>
<comment type="catalytic activity">
    <reaction evidence="8">
        <text>a (3R)-hydroxyacyl-[ACP] + UDP-N-acetyl-alpha-D-glucosamine = a UDP-3-O-[(3R)-3-hydroxyacyl]-N-acetyl-alpha-D-glucosamine + holo-[ACP]</text>
        <dbReference type="Rhea" id="RHEA:67812"/>
        <dbReference type="Rhea" id="RHEA-COMP:9685"/>
        <dbReference type="Rhea" id="RHEA-COMP:9945"/>
        <dbReference type="ChEBI" id="CHEBI:57705"/>
        <dbReference type="ChEBI" id="CHEBI:64479"/>
        <dbReference type="ChEBI" id="CHEBI:78827"/>
        <dbReference type="ChEBI" id="CHEBI:173225"/>
        <dbReference type="EC" id="2.3.1.129"/>
    </reaction>
</comment>
<dbReference type="EMBL" id="MWAK01000037">
    <property type="protein sequence ID" value="OPZ93223.1"/>
    <property type="molecule type" value="Genomic_DNA"/>
</dbReference>
<keyword evidence="1 8" id="KW-0963">Cytoplasm</keyword>
<dbReference type="Gene3D" id="1.20.1180.10">
    <property type="entry name" value="Udp N-acetylglucosamine O-acyltransferase, C-terminal domain"/>
    <property type="match status" value="1"/>
</dbReference>
<dbReference type="InterPro" id="IPR029098">
    <property type="entry name" value="Acetyltransf_C"/>
</dbReference>
<evidence type="ECO:0000259" key="9">
    <source>
        <dbReference type="Pfam" id="PF13720"/>
    </source>
</evidence>
<dbReference type="HAMAP" id="MF_00387">
    <property type="entry name" value="LpxA"/>
    <property type="match status" value="1"/>
</dbReference>
<gene>
    <name evidence="8 10" type="primary">lpxA</name>
    <name evidence="10" type="ORF">BWY73_00431</name>
</gene>
<comment type="function">
    <text evidence="8">Involved in the biosynthesis of lipid A, a phosphorylated glycolipid that anchors the lipopolysaccharide to the outer membrane of the cell.</text>
</comment>
<dbReference type="Gene3D" id="2.160.10.10">
    <property type="entry name" value="Hexapeptide repeat proteins"/>
    <property type="match status" value="1"/>
</dbReference>
<evidence type="ECO:0000256" key="5">
    <source>
        <dbReference type="ARBA" id="ARBA00022737"/>
    </source>
</evidence>
<keyword evidence="5 8" id="KW-0677">Repeat</keyword>
<dbReference type="AlphaFoldDB" id="A0A1V5MJ12"/>
<keyword evidence="7 8" id="KW-0012">Acyltransferase</keyword>
<dbReference type="InterPro" id="IPR011004">
    <property type="entry name" value="Trimer_LpxA-like_sf"/>
</dbReference>
<dbReference type="EC" id="2.3.1.129" evidence="8"/>
<evidence type="ECO:0000256" key="7">
    <source>
        <dbReference type="ARBA" id="ARBA00023315"/>
    </source>
</evidence>
<keyword evidence="4 8" id="KW-0808">Transferase</keyword>